<feature type="compositionally biased region" description="Basic and acidic residues" evidence="4">
    <location>
        <begin position="215"/>
        <end position="262"/>
    </location>
</feature>
<dbReference type="Proteomes" id="UP000694523">
    <property type="component" value="Unplaced"/>
</dbReference>
<keyword evidence="3" id="KW-0342">GTP-binding</keyword>
<proteinExistence type="inferred from homology"/>
<dbReference type="PANTHER" id="PTHR10903:SF62">
    <property type="entry name" value="GTPASE IMAP FAMILY MEMBER 4-LIKE-RELATED"/>
    <property type="match status" value="1"/>
</dbReference>
<evidence type="ECO:0000256" key="4">
    <source>
        <dbReference type="SAM" id="MobiDB-lite"/>
    </source>
</evidence>
<dbReference type="PANTHER" id="PTHR10903">
    <property type="entry name" value="GTPASE, IMAP FAMILY MEMBER-RELATED"/>
    <property type="match status" value="1"/>
</dbReference>
<dbReference type="Ensembl" id="ENSNMLT00000007745.1">
    <property type="protein sequence ID" value="ENSNMLP00000006787.1"/>
    <property type="gene ID" value="ENSNMLG00000004916.1"/>
</dbReference>
<sequence length="262" mass="29939">LAGGSKSLRIALVGITGSGKSSTGNTILGREEFTAKASGKSVTKICNKAESDIDGEIIREMAKSICLLAPGPHVFLIVIQINRFTKEEQSAVEYIKAAFGENSEKYIMVLFTRGDDLEYDKKSIEEFINESENKERTQVKELLQKIDHMVEENGGSFYTNKMFQEAEEAIQKEQERIMKEKEEEIRREEEEIKRKYQQEMERFLQQDKRRRKRNGGADEERAGAVEERERTEGERTEGERTEGERTEGGRTEGERIQGRDGA</sequence>
<evidence type="ECO:0000256" key="2">
    <source>
        <dbReference type="ARBA" id="ARBA00022741"/>
    </source>
</evidence>
<protein>
    <recommendedName>
        <fullName evidence="5">AIG1-type G domain-containing protein</fullName>
    </recommendedName>
</protein>
<dbReference type="PROSITE" id="PS51720">
    <property type="entry name" value="G_AIG1"/>
    <property type="match status" value="1"/>
</dbReference>
<reference evidence="6" key="1">
    <citation type="submission" date="2025-08" db="UniProtKB">
        <authorList>
            <consortium name="Ensembl"/>
        </authorList>
    </citation>
    <scope>IDENTIFICATION</scope>
</reference>
<comment type="similarity">
    <text evidence="1">Belongs to the TRAFAC class TrmE-Era-EngA-EngB-Septin-like GTPase superfamily. AIG1/Toc34/Toc159-like paraseptin GTPase family. IAN subfamily.</text>
</comment>
<dbReference type="Gene3D" id="3.40.50.300">
    <property type="entry name" value="P-loop containing nucleotide triphosphate hydrolases"/>
    <property type="match status" value="1"/>
</dbReference>
<dbReference type="SUPFAM" id="SSF52540">
    <property type="entry name" value="P-loop containing nucleoside triphosphate hydrolases"/>
    <property type="match status" value="1"/>
</dbReference>
<keyword evidence="2" id="KW-0547">Nucleotide-binding</keyword>
<feature type="region of interest" description="Disordered" evidence="4">
    <location>
        <begin position="195"/>
        <end position="262"/>
    </location>
</feature>
<dbReference type="GO" id="GO:0005525">
    <property type="term" value="F:GTP binding"/>
    <property type="evidence" value="ECO:0007669"/>
    <property type="project" value="UniProtKB-KW"/>
</dbReference>
<evidence type="ECO:0000313" key="6">
    <source>
        <dbReference type="Ensembl" id="ENSNMLP00000006787.1"/>
    </source>
</evidence>
<feature type="compositionally biased region" description="Basic and acidic residues" evidence="4">
    <location>
        <begin position="195"/>
        <end position="207"/>
    </location>
</feature>
<dbReference type="InterPro" id="IPR006703">
    <property type="entry name" value="G_AIG1"/>
</dbReference>
<feature type="domain" description="AIG1-type G" evidence="5">
    <location>
        <begin position="5"/>
        <end position="205"/>
    </location>
</feature>
<organism evidence="6 7">
    <name type="scientific">Neogobius melanostomus</name>
    <name type="common">round goby</name>
    <dbReference type="NCBI Taxonomy" id="47308"/>
    <lineage>
        <taxon>Eukaryota</taxon>
        <taxon>Metazoa</taxon>
        <taxon>Chordata</taxon>
        <taxon>Craniata</taxon>
        <taxon>Vertebrata</taxon>
        <taxon>Euteleostomi</taxon>
        <taxon>Actinopterygii</taxon>
        <taxon>Neopterygii</taxon>
        <taxon>Teleostei</taxon>
        <taxon>Neoteleostei</taxon>
        <taxon>Acanthomorphata</taxon>
        <taxon>Gobiaria</taxon>
        <taxon>Gobiiformes</taxon>
        <taxon>Gobioidei</taxon>
        <taxon>Gobiidae</taxon>
        <taxon>Benthophilinae</taxon>
        <taxon>Neogobiini</taxon>
        <taxon>Neogobius</taxon>
    </lineage>
</organism>
<dbReference type="InterPro" id="IPR045058">
    <property type="entry name" value="GIMA/IAN/Toc"/>
</dbReference>
<dbReference type="InterPro" id="IPR027417">
    <property type="entry name" value="P-loop_NTPase"/>
</dbReference>
<keyword evidence="7" id="KW-1185">Reference proteome</keyword>
<accession>A0A8C6SIM7</accession>
<reference evidence="6" key="2">
    <citation type="submission" date="2025-09" db="UniProtKB">
        <authorList>
            <consortium name="Ensembl"/>
        </authorList>
    </citation>
    <scope>IDENTIFICATION</scope>
</reference>
<evidence type="ECO:0000256" key="1">
    <source>
        <dbReference type="ARBA" id="ARBA00008535"/>
    </source>
</evidence>
<dbReference type="AlphaFoldDB" id="A0A8C6SIM7"/>
<evidence type="ECO:0000259" key="5">
    <source>
        <dbReference type="PROSITE" id="PS51720"/>
    </source>
</evidence>
<dbReference type="Pfam" id="PF04548">
    <property type="entry name" value="AIG1"/>
    <property type="match status" value="1"/>
</dbReference>
<name>A0A8C6SIM7_9GOBI</name>
<evidence type="ECO:0000256" key="3">
    <source>
        <dbReference type="ARBA" id="ARBA00023134"/>
    </source>
</evidence>
<evidence type="ECO:0000313" key="7">
    <source>
        <dbReference type="Proteomes" id="UP000694523"/>
    </source>
</evidence>